<reference evidence="5" key="1">
    <citation type="journal article" date="2022" name="Cell">
        <title>Design, construction, and in vivo augmentation of a complex gut microbiome.</title>
        <authorList>
            <person name="Cheng A.G."/>
            <person name="Ho P.Y."/>
            <person name="Aranda-Diaz A."/>
            <person name="Jain S."/>
            <person name="Yu F.B."/>
            <person name="Meng X."/>
            <person name="Wang M."/>
            <person name="Iakiviak M."/>
            <person name="Nagashima K."/>
            <person name="Zhao A."/>
            <person name="Murugkar P."/>
            <person name="Patil A."/>
            <person name="Atabakhsh K."/>
            <person name="Weakley A."/>
            <person name="Yan J."/>
            <person name="Brumbaugh A.R."/>
            <person name="Higginbottom S."/>
            <person name="Dimas A."/>
            <person name="Shiver A.L."/>
            <person name="Deutschbauer A."/>
            <person name="Neff N."/>
            <person name="Sonnenburg J.L."/>
            <person name="Huang K.C."/>
            <person name="Fischbach M.A."/>
        </authorList>
    </citation>
    <scope>NUCLEOTIDE SEQUENCE</scope>
    <source>
        <strain evidence="5">AP11</strain>
    </source>
</reference>
<gene>
    <name evidence="5" type="ORF">NQ491_01215</name>
</gene>
<dbReference type="InterPro" id="IPR005653">
    <property type="entry name" value="OstA-like_N"/>
</dbReference>
<evidence type="ECO:0000259" key="4">
    <source>
        <dbReference type="Pfam" id="PF13100"/>
    </source>
</evidence>
<accession>A0ABY5UZP6</accession>
<dbReference type="GeneID" id="82890311"/>
<feature type="compositionally biased region" description="Low complexity" evidence="2">
    <location>
        <begin position="325"/>
        <end position="334"/>
    </location>
</feature>
<keyword evidence="6" id="KW-1185">Reference proteome</keyword>
<feature type="region of interest" description="Disordered" evidence="2">
    <location>
        <begin position="761"/>
        <end position="787"/>
    </location>
</feature>
<evidence type="ECO:0000256" key="1">
    <source>
        <dbReference type="SAM" id="Coils"/>
    </source>
</evidence>
<protein>
    <recommendedName>
        <fullName evidence="4">Organic solvent tolerance-like N-terminal domain-containing protein</fullName>
    </recommendedName>
</protein>
<feature type="region of interest" description="Disordered" evidence="2">
    <location>
        <begin position="323"/>
        <end position="393"/>
    </location>
</feature>
<evidence type="ECO:0000256" key="2">
    <source>
        <dbReference type="SAM" id="MobiDB-lite"/>
    </source>
</evidence>
<dbReference type="Proteomes" id="UP001059295">
    <property type="component" value="Chromosome"/>
</dbReference>
<dbReference type="Pfam" id="PF13100">
    <property type="entry name" value="OstA_2"/>
    <property type="match status" value="1"/>
</dbReference>
<feature type="coiled-coil region" evidence="1">
    <location>
        <begin position="418"/>
        <end position="478"/>
    </location>
</feature>
<keyword evidence="3" id="KW-0732">Signal</keyword>
<keyword evidence="1" id="KW-0175">Coiled coil</keyword>
<evidence type="ECO:0000313" key="6">
    <source>
        <dbReference type="Proteomes" id="UP001059295"/>
    </source>
</evidence>
<feature type="compositionally biased region" description="Low complexity" evidence="2">
    <location>
        <begin position="378"/>
        <end position="388"/>
    </location>
</feature>
<feature type="chain" id="PRO_5045779230" description="Organic solvent tolerance-like N-terminal domain-containing protein" evidence="3">
    <location>
        <begin position="23"/>
        <end position="787"/>
    </location>
</feature>
<evidence type="ECO:0000313" key="5">
    <source>
        <dbReference type="EMBL" id="UWN57425.1"/>
    </source>
</evidence>
<feature type="signal peptide" evidence="3">
    <location>
        <begin position="1"/>
        <end position="22"/>
    </location>
</feature>
<organism evidence="5 6">
    <name type="scientific">Alistipes ihumii AP11</name>
    <dbReference type="NCBI Taxonomy" id="1211813"/>
    <lineage>
        <taxon>Bacteria</taxon>
        <taxon>Pseudomonadati</taxon>
        <taxon>Bacteroidota</taxon>
        <taxon>Bacteroidia</taxon>
        <taxon>Bacteroidales</taxon>
        <taxon>Rikenellaceae</taxon>
        <taxon>Alistipes</taxon>
    </lineage>
</organism>
<sequence length="787" mass="89061">MIRRLLILLLAAAAAGMLVLRAQSPAAVDFRADVMSSLKVGDSTALLLVGHVVFHHNGAVITCDSAIRYNDRRMDCYKNVVVNKDSTFIFGDKADYDGLSNEAHIYSPLIKMIDKDATLYTYHFSFNTLTNVGHYWGGGTMSQKDNLMESSDGYYYVDTRDLVGVRNVEMRNPDYVMESDSVSYNMNTEIASFHTLSYIWNAQNEFLTAYRGIYDRRDDRYTFTDRSYIMTETQQMWADTIVYRPGSQDALMLSNVQIVDEQQRALAFGDYARYWGNERKALLTRDPVVAGYDEGEQADTVFMRADSIFLYTVNRFAPPKDSLTAAADSSASDSLVRHRPGSGRNVSGRARDSLGAGPGLPQEPLTGPAAKRQEQNEAEVSAEVSSEADSTGSVMAVDSLQSAQPADSVGRPLTEKELKKLETARLRYEKEQAKKQKREERAVRIKEKIKAQREKARLEAEKIREKEEQRQRRELARRFAKGKSTSADTLALHALDSAAQARRDSIALAADSSLRAADSLSSREEIASDSVQPQAGDSLVRIIRAYNKVRTYRTDFQAVCDSLVAFSADSTIHMYVDPVLWSEQNQITSQVVDIFTKNQTIDKAVFTGEPLMCSEVEPERYYNQVKGKVMEAYFRKGEIYKMDVNGNGQTYYFMEDGDSTDRYVNGFLVAECADITFHFIDRQLDQIVYKGKPSYTIYPMDKIPETQPLVMKGFRWEAVRRPAKQDVFDRSVKPSQRERYESMPKPTYPITGAIDEARKRLSSEGWNDRTDRRITPEAEEFVRSLGN</sequence>
<name>A0ABY5UZP6_9BACT</name>
<dbReference type="EMBL" id="CP102294">
    <property type="protein sequence ID" value="UWN57425.1"/>
    <property type="molecule type" value="Genomic_DNA"/>
</dbReference>
<proteinExistence type="predicted"/>
<dbReference type="RefSeq" id="WP_034282623.1">
    <property type="nucleotide sequence ID" value="NZ_CAPH01000006.1"/>
</dbReference>
<evidence type="ECO:0000256" key="3">
    <source>
        <dbReference type="SAM" id="SignalP"/>
    </source>
</evidence>
<feature type="domain" description="Organic solvent tolerance-like N-terminal" evidence="4">
    <location>
        <begin position="31"/>
        <end position="180"/>
    </location>
</feature>